<evidence type="ECO:0000313" key="3">
    <source>
        <dbReference type="EMBL" id="KAH7285603.1"/>
    </source>
</evidence>
<dbReference type="GO" id="GO:0005763">
    <property type="term" value="C:mitochondrial small ribosomal subunit"/>
    <property type="evidence" value="ECO:0007669"/>
    <property type="project" value="TreeGrafter"/>
</dbReference>
<dbReference type="PRINTS" id="PR00395">
    <property type="entry name" value="RIBOSOMALS2"/>
</dbReference>
<dbReference type="CDD" id="cd01425">
    <property type="entry name" value="RPS2"/>
    <property type="match status" value="1"/>
</dbReference>
<organism evidence="3 4">
    <name type="scientific">Ceratopteris richardii</name>
    <name type="common">Triangle waterfern</name>
    <dbReference type="NCBI Taxonomy" id="49495"/>
    <lineage>
        <taxon>Eukaryota</taxon>
        <taxon>Viridiplantae</taxon>
        <taxon>Streptophyta</taxon>
        <taxon>Embryophyta</taxon>
        <taxon>Tracheophyta</taxon>
        <taxon>Polypodiopsida</taxon>
        <taxon>Polypodiidae</taxon>
        <taxon>Polypodiales</taxon>
        <taxon>Pteridineae</taxon>
        <taxon>Pteridaceae</taxon>
        <taxon>Parkerioideae</taxon>
        <taxon>Ceratopteris</taxon>
    </lineage>
</organism>
<dbReference type="NCBIfam" id="TIGR01011">
    <property type="entry name" value="rpsB_bact"/>
    <property type="match status" value="1"/>
</dbReference>
<dbReference type="OrthoDB" id="565471at2759"/>
<dbReference type="GO" id="GO:0006412">
    <property type="term" value="P:translation"/>
    <property type="evidence" value="ECO:0007669"/>
    <property type="project" value="InterPro"/>
</dbReference>
<dbReference type="PANTHER" id="PTHR12534">
    <property type="entry name" value="30S RIBOSOMAL PROTEIN S2 PROKARYOTIC AND ORGANELLAR"/>
    <property type="match status" value="1"/>
</dbReference>
<comment type="similarity">
    <text evidence="1">Belongs to the universal ribosomal protein uS2 family.</text>
</comment>
<comment type="caution">
    <text evidence="3">The sequence shown here is derived from an EMBL/GenBank/DDBJ whole genome shotgun (WGS) entry which is preliminary data.</text>
</comment>
<dbReference type="Proteomes" id="UP000825935">
    <property type="component" value="Chromosome 33"/>
</dbReference>
<dbReference type="InterPro" id="IPR023591">
    <property type="entry name" value="Ribosomal_uS2_flav_dom_sf"/>
</dbReference>
<keyword evidence="4" id="KW-1185">Reference proteome</keyword>
<accession>A0A8T2QQG7</accession>
<evidence type="ECO:0000313" key="4">
    <source>
        <dbReference type="Proteomes" id="UP000825935"/>
    </source>
</evidence>
<evidence type="ECO:0000256" key="2">
    <source>
        <dbReference type="ARBA" id="ARBA00035155"/>
    </source>
</evidence>
<protein>
    <recommendedName>
        <fullName evidence="2">Small ribosomal subunit protein uS2c</fullName>
    </recommendedName>
</protein>
<dbReference type="SUPFAM" id="SSF52313">
    <property type="entry name" value="Ribosomal protein S2"/>
    <property type="match status" value="1"/>
</dbReference>
<reference evidence="3" key="1">
    <citation type="submission" date="2021-08" db="EMBL/GenBank/DDBJ databases">
        <title>WGS assembly of Ceratopteris richardii.</title>
        <authorList>
            <person name="Marchant D.B."/>
            <person name="Chen G."/>
            <person name="Jenkins J."/>
            <person name="Shu S."/>
            <person name="Leebens-Mack J."/>
            <person name="Grimwood J."/>
            <person name="Schmutz J."/>
            <person name="Soltis P."/>
            <person name="Soltis D."/>
            <person name="Chen Z.-H."/>
        </authorList>
    </citation>
    <scope>NUCLEOTIDE SEQUENCE</scope>
    <source>
        <strain evidence="3">Whitten #5841</strain>
        <tissue evidence="3">Leaf</tissue>
    </source>
</reference>
<dbReference type="PANTHER" id="PTHR12534:SF0">
    <property type="entry name" value="SMALL RIBOSOMAL SUBUNIT PROTEIN US2M"/>
    <property type="match status" value="1"/>
</dbReference>
<sequence length="178" mass="20568">MQQKNRNINLEEMMVAGIHFGHQTQKWDPKMSSYIFTERKGVHILDLTQTPRILIETCDLLFNAAAKGEEFLIVGTKHQVADLVASTTLRAQCHYVNEKWLGGMLTNWTTTETRLRRFQYLQLEESRGGFDPRDKHCRLKIFADKRVRAAQPQPSFSLRIQVSLLVIPAQLTMRARQG</sequence>
<dbReference type="HAMAP" id="MF_00291_B">
    <property type="entry name" value="Ribosomal_uS2_B"/>
    <property type="match status" value="1"/>
</dbReference>
<dbReference type="GO" id="GO:0003735">
    <property type="term" value="F:structural constituent of ribosome"/>
    <property type="evidence" value="ECO:0007669"/>
    <property type="project" value="InterPro"/>
</dbReference>
<evidence type="ECO:0000256" key="1">
    <source>
        <dbReference type="ARBA" id="ARBA00006242"/>
    </source>
</evidence>
<dbReference type="EMBL" id="CM035438">
    <property type="protein sequence ID" value="KAH7285603.1"/>
    <property type="molecule type" value="Genomic_DNA"/>
</dbReference>
<dbReference type="Pfam" id="PF00318">
    <property type="entry name" value="Ribosomal_S2"/>
    <property type="match status" value="1"/>
</dbReference>
<dbReference type="InterPro" id="IPR005706">
    <property type="entry name" value="Ribosomal_uS2_bac/mit/plastid"/>
</dbReference>
<dbReference type="InterPro" id="IPR001865">
    <property type="entry name" value="Ribosomal_uS2"/>
</dbReference>
<proteinExistence type="inferred from homology"/>
<name>A0A8T2QQG7_CERRI</name>
<dbReference type="Gene3D" id="3.40.50.10490">
    <property type="entry name" value="Glucose-6-phosphate isomerase like protein, domain 1"/>
    <property type="match status" value="1"/>
</dbReference>
<gene>
    <name evidence="3" type="ORF">KP509_33G036300</name>
</gene>
<dbReference type="AlphaFoldDB" id="A0A8T2QQG7"/>